<dbReference type="RefSeq" id="WP_015385458.1">
    <property type="nucleotide sequence ID" value="NZ_CP013694.1"/>
</dbReference>
<dbReference type="InterPro" id="IPR019978">
    <property type="entry name" value="Ribosomal_uS17_archaeal"/>
</dbReference>
<dbReference type="EMBL" id="CP013695">
    <property type="protein sequence ID" value="ALU31818.1"/>
    <property type="molecule type" value="Genomic_DNA"/>
</dbReference>
<dbReference type="NCBIfam" id="NF006345">
    <property type="entry name" value="PRK08572.1"/>
    <property type="match status" value="1"/>
</dbReference>
<keyword evidence="3 6" id="KW-0694">RNA-binding</keyword>
<dbReference type="GO" id="GO:0022627">
    <property type="term" value="C:cytosolic small ribosomal subunit"/>
    <property type="evidence" value="ECO:0007669"/>
    <property type="project" value="UniProtKB-UniRule"/>
</dbReference>
<dbReference type="CDD" id="cd00364">
    <property type="entry name" value="Ribosomal_uS17"/>
    <property type="match status" value="1"/>
</dbReference>
<dbReference type="Gene3D" id="2.40.50.1000">
    <property type="match status" value="1"/>
</dbReference>
<evidence type="ECO:0000256" key="2">
    <source>
        <dbReference type="ARBA" id="ARBA00022730"/>
    </source>
</evidence>
<comment type="function">
    <text evidence="6">One of the primary rRNA binding proteins, it binds specifically to the 5'-end of 16S ribosomal RNA.</text>
</comment>
<keyword evidence="4 6" id="KW-0689">Ribosomal protein</keyword>
<dbReference type="OrthoDB" id="10698at2157"/>
<dbReference type="PaxDb" id="1435377-SUSAZ_02660"/>
<dbReference type="GeneID" id="14551109"/>
<dbReference type="GO" id="GO:0003735">
    <property type="term" value="F:structural constituent of ribosome"/>
    <property type="evidence" value="ECO:0007669"/>
    <property type="project" value="UniProtKB-UniRule"/>
</dbReference>
<proteinExistence type="inferred from homology"/>
<dbReference type="PANTHER" id="PTHR10744">
    <property type="entry name" value="40S RIBOSOMAL PROTEIN S11 FAMILY MEMBER"/>
    <property type="match status" value="1"/>
</dbReference>
<evidence type="ECO:0000313" key="8">
    <source>
        <dbReference type="EMBL" id="ALU31818.1"/>
    </source>
</evidence>
<evidence type="ECO:0000256" key="3">
    <source>
        <dbReference type="ARBA" id="ARBA00022884"/>
    </source>
</evidence>
<dbReference type="Proteomes" id="UP000065473">
    <property type="component" value="Chromosome"/>
</dbReference>
<dbReference type="NCBIfam" id="TIGR03630">
    <property type="entry name" value="uS17_arch"/>
    <property type="match status" value="1"/>
</dbReference>
<dbReference type="GO" id="GO:0006412">
    <property type="term" value="P:translation"/>
    <property type="evidence" value="ECO:0007669"/>
    <property type="project" value="UniProtKB-UniRule"/>
</dbReference>
<evidence type="ECO:0000313" key="10">
    <source>
        <dbReference type="Proteomes" id="UP000065473"/>
    </source>
</evidence>
<dbReference type="Proteomes" id="UP000060043">
    <property type="component" value="Chromosome"/>
</dbReference>
<keyword evidence="5 6" id="KW-0687">Ribonucleoprotein</keyword>
<dbReference type="HAMAP" id="MF_01345_A">
    <property type="entry name" value="Ribosomal_uS17_A"/>
    <property type="match status" value="1"/>
</dbReference>
<dbReference type="PANTHER" id="PTHR10744:SF9">
    <property type="entry name" value="40S RIBOSOMAL PROTEIN S11-RELATED"/>
    <property type="match status" value="1"/>
</dbReference>
<evidence type="ECO:0000256" key="1">
    <source>
        <dbReference type="ARBA" id="ARBA00010254"/>
    </source>
</evidence>
<keyword evidence="2 6" id="KW-0699">rRNA-binding</keyword>
<organism evidence="7 10">
    <name type="scientific">Sulfolobus acidocaldarius</name>
    <dbReference type="NCBI Taxonomy" id="2285"/>
    <lineage>
        <taxon>Archaea</taxon>
        <taxon>Thermoproteota</taxon>
        <taxon>Thermoprotei</taxon>
        <taxon>Sulfolobales</taxon>
        <taxon>Sulfolobaceae</taxon>
        <taxon>Sulfolobus</taxon>
    </lineage>
</organism>
<dbReference type="PRINTS" id="PR00973">
    <property type="entry name" value="RIBOSOMALS17"/>
</dbReference>
<protein>
    <recommendedName>
        <fullName evidence="6">Small ribosomal subunit protein uS17</fullName>
    </recommendedName>
</protein>
<gene>
    <name evidence="6" type="primary">rps17</name>
    <name evidence="7" type="ORF">ATY89_03455</name>
    <name evidence="8" type="ORF">ATZ20_06480</name>
</gene>
<dbReference type="InterPro" id="IPR028333">
    <property type="entry name" value="Ribosomal_uS17_arc/euk"/>
</dbReference>
<evidence type="ECO:0000313" key="9">
    <source>
        <dbReference type="Proteomes" id="UP000060043"/>
    </source>
</evidence>
<dbReference type="SUPFAM" id="SSF50249">
    <property type="entry name" value="Nucleic acid-binding proteins"/>
    <property type="match status" value="1"/>
</dbReference>
<comment type="subunit">
    <text evidence="6">Part of the 30S ribosomal subunit.</text>
</comment>
<evidence type="ECO:0000256" key="6">
    <source>
        <dbReference type="HAMAP-Rule" id="MF_01345"/>
    </source>
</evidence>
<dbReference type="InterPro" id="IPR012340">
    <property type="entry name" value="NA-bd_OB-fold"/>
</dbReference>
<comment type="similarity">
    <text evidence="1 6">Belongs to the universal ribosomal protein uS17 family.</text>
</comment>
<evidence type="ECO:0000256" key="5">
    <source>
        <dbReference type="ARBA" id="ARBA00023274"/>
    </source>
</evidence>
<dbReference type="STRING" id="1435377.SUSAZ_02660"/>
<name>A0A0U2VVE8_9CREN</name>
<dbReference type="AlphaFoldDB" id="A0A0U2VVE8"/>
<dbReference type="EMBL" id="CP013694">
    <property type="protein sequence ID" value="ALU29092.1"/>
    <property type="molecule type" value="Genomic_DNA"/>
</dbReference>
<evidence type="ECO:0000313" key="7">
    <source>
        <dbReference type="EMBL" id="ALU29092.1"/>
    </source>
</evidence>
<dbReference type="SMR" id="A0A0U2VVE8"/>
<dbReference type="InterPro" id="IPR000266">
    <property type="entry name" value="Ribosomal_uS17"/>
</dbReference>
<dbReference type="GO" id="GO:0019843">
    <property type="term" value="F:rRNA binding"/>
    <property type="evidence" value="ECO:0007669"/>
    <property type="project" value="UniProtKB-UniRule"/>
</dbReference>
<evidence type="ECO:0000256" key="4">
    <source>
        <dbReference type="ARBA" id="ARBA00022980"/>
    </source>
</evidence>
<sequence length="114" mass="12922">MGKKGQLVKNVGIEGVSAPSKTCDDEYCPYHGSLKVRGIVLEGKLIRARANRTGTVEREYIFYDSKYKRYERRRSRIHVHIPSCLEVKEGDNVIIGESRPIAKSISFVILGVKR</sequence>
<reference evidence="9 10" key="1">
    <citation type="submission" date="2015-12" db="EMBL/GenBank/DDBJ databases">
        <title>A stable core within a dynamic pangenome in Sulfolobus acidocaldarius.</title>
        <authorList>
            <person name="Anderson R."/>
            <person name="Kouris A."/>
            <person name="Seward C."/>
            <person name="Campbell K."/>
            <person name="Whitaker R."/>
        </authorList>
    </citation>
    <scope>NUCLEOTIDE SEQUENCE [LARGE SCALE GENOMIC DNA]</scope>
    <source>
        <strain evidence="7 10">GG12-C01-09</strain>
        <strain evidence="8 9">NG05B_CO5_07</strain>
    </source>
</reference>
<accession>A0A0U2VVE8</accession>
<dbReference type="Pfam" id="PF00366">
    <property type="entry name" value="Ribosomal_S17"/>
    <property type="match status" value="1"/>
</dbReference>
<dbReference type="OMA" id="DYEKCPF"/>